<proteinExistence type="predicted"/>
<dbReference type="EMBL" id="JANPWB010000004">
    <property type="protein sequence ID" value="KAJ1192789.1"/>
    <property type="molecule type" value="Genomic_DNA"/>
</dbReference>
<name>A0AAV7UXY0_PLEWA</name>
<dbReference type="Proteomes" id="UP001066276">
    <property type="component" value="Chromosome 2_2"/>
</dbReference>
<sequence length="78" mass="8752">MEDIQSQRGTIEPKIAAVTIDVNLLRAELRKVMDKVTTAESHINGLQEVAKRLENQVEPDTPLDEEKDPRKNNKNGAT</sequence>
<organism evidence="2 3">
    <name type="scientific">Pleurodeles waltl</name>
    <name type="common">Iberian ribbed newt</name>
    <dbReference type="NCBI Taxonomy" id="8319"/>
    <lineage>
        <taxon>Eukaryota</taxon>
        <taxon>Metazoa</taxon>
        <taxon>Chordata</taxon>
        <taxon>Craniata</taxon>
        <taxon>Vertebrata</taxon>
        <taxon>Euteleostomi</taxon>
        <taxon>Amphibia</taxon>
        <taxon>Batrachia</taxon>
        <taxon>Caudata</taxon>
        <taxon>Salamandroidea</taxon>
        <taxon>Salamandridae</taxon>
        <taxon>Pleurodelinae</taxon>
        <taxon>Pleurodeles</taxon>
    </lineage>
</organism>
<evidence type="ECO:0000256" key="1">
    <source>
        <dbReference type="SAM" id="MobiDB-lite"/>
    </source>
</evidence>
<feature type="region of interest" description="Disordered" evidence="1">
    <location>
        <begin position="52"/>
        <end position="78"/>
    </location>
</feature>
<protein>
    <submittedName>
        <fullName evidence="2">Uncharacterized protein</fullName>
    </submittedName>
</protein>
<accession>A0AAV7UXY0</accession>
<evidence type="ECO:0000313" key="3">
    <source>
        <dbReference type="Proteomes" id="UP001066276"/>
    </source>
</evidence>
<comment type="caution">
    <text evidence="2">The sequence shown here is derived from an EMBL/GenBank/DDBJ whole genome shotgun (WGS) entry which is preliminary data.</text>
</comment>
<evidence type="ECO:0000313" key="2">
    <source>
        <dbReference type="EMBL" id="KAJ1192789.1"/>
    </source>
</evidence>
<reference evidence="2" key="1">
    <citation type="journal article" date="2022" name="bioRxiv">
        <title>Sequencing and chromosome-scale assembly of the giantPleurodeles waltlgenome.</title>
        <authorList>
            <person name="Brown T."/>
            <person name="Elewa A."/>
            <person name="Iarovenko S."/>
            <person name="Subramanian E."/>
            <person name="Araus A.J."/>
            <person name="Petzold A."/>
            <person name="Susuki M."/>
            <person name="Suzuki K.-i.T."/>
            <person name="Hayashi T."/>
            <person name="Toyoda A."/>
            <person name="Oliveira C."/>
            <person name="Osipova E."/>
            <person name="Leigh N.D."/>
            <person name="Simon A."/>
            <person name="Yun M.H."/>
        </authorList>
    </citation>
    <scope>NUCLEOTIDE SEQUENCE</scope>
    <source>
        <strain evidence="2">20211129_DDA</strain>
        <tissue evidence="2">Liver</tissue>
    </source>
</reference>
<keyword evidence="3" id="KW-1185">Reference proteome</keyword>
<gene>
    <name evidence="2" type="ORF">NDU88_002095</name>
</gene>
<dbReference type="AlphaFoldDB" id="A0AAV7UXY0"/>